<proteinExistence type="inferred from homology"/>
<dbReference type="Pfam" id="PF02782">
    <property type="entry name" value="FGGY_C"/>
    <property type="match status" value="1"/>
</dbReference>
<dbReference type="KEGG" id="pseb:EOK75_01445"/>
<dbReference type="Pfam" id="PF00370">
    <property type="entry name" value="FGGY_N"/>
    <property type="match status" value="1"/>
</dbReference>
<keyword evidence="7" id="KW-1185">Reference proteome</keyword>
<dbReference type="AlphaFoldDB" id="A0A4P8ECY4"/>
<dbReference type="Proteomes" id="UP000298631">
    <property type="component" value="Chromosome"/>
</dbReference>
<organism evidence="6 7">
    <name type="scientific">Pseudorhodobacter turbinis</name>
    <dbReference type="NCBI Taxonomy" id="2500533"/>
    <lineage>
        <taxon>Bacteria</taxon>
        <taxon>Pseudomonadati</taxon>
        <taxon>Pseudomonadota</taxon>
        <taxon>Alphaproteobacteria</taxon>
        <taxon>Rhodobacterales</taxon>
        <taxon>Paracoccaceae</taxon>
        <taxon>Pseudorhodobacter</taxon>
    </lineage>
</organism>
<dbReference type="GO" id="GO:0005975">
    <property type="term" value="P:carbohydrate metabolic process"/>
    <property type="evidence" value="ECO:0007669"/>
    <property type="project" value="InterPro"/>
</dbReference>
<name>A0A4P8ECY4_9RHOB</name>
<dbReference type="InterPro" id="IPR018484">
    <property type="entry name" value="FGGY_N"/>
</dbReference>
<evidence type="ECO:0000259" key="5">
    <source>
        <dbReference type="Pfam" id="PF02782"/>
    </source>
</evidence>
<dbReference type="SUPFAM" id="SSF53067">
    <property type="entry name" value="Actin-like ATPase domain"/>
    <property type="match status" value="2"/>
</dbReference>
<dbReference type="RefSeq" id="WP_137192266.1">
    <property type="nucleotide sequence ID" value="NZ_CP039964.1"/>
</dbReference>
<dbReference type="InterPro" id="IPR050406">
    <property type="entry name" value="FGGY_Carb_Kinase"/>
</dbReference>
<comment type="similarity">
    <text evidence="1">Belongs to the FGGY kinase family.</text>
</comment>
<reference evidence="6 7" key="1">
    <citation type="submission" date="2019-05" db="EMBL/GenBank/DDBJ databases">
        <title>Pseudorhodobacter turbinis sp. nov., isolated from the gut of the Korean turban shell.</title>
        <authorList>
            <person name="Jeong Y.-S."/>
            <person name="Kang W.-R."/>
            <person name="Bae J.-W."/>
        </authorList>
    </citation>
    <scope>NUCLEOTIDE SEQUENCE [LARGE SCALE GENOMIC DNA]</scope>
    <source>
        <strain evidence="6 7">S12M18</strain>
    </source>
</reference>
<dbReference type="Gene3D" id="3.30.420.40">
    <property type="match status" value="2"/>
</dbReference>
<dbReference type="InterPro" id="IPR000577">
    <property type="entry name" value="Carb_kinase_FGGY"/>
</dbReference>
<keyword evidence="3 6" id="KW-0418">Kinase</keyword>
<dbReference type="OrthoDB" id="9805576at2"/>
<dbReference type="EMBL" id="CP039964">
    <property type="protein sequence ID" value="QCO54587.1"/>
    <property type="molecule type" value="Genomic_DNA"/>
</dbReference>
<evidence type="ECO:0000256" key="2">
    <source>
        <dbReference type="ARBA" id="ARBA00022679"/>
    </source>
</evidence>
<feature type="domain" description="Carbohydrate kinase FGGY C-terminal" evidence="5">
    <location>
        <begin position="250"/>
        <end position="430"/>
    </location>
</feature>
<dbReference type="PANTHER" id="PTHR43095">
    <property type="entry name" value="SUGAR KINASE"/>
    <property type="match status" value="1"/>
</dbReference>
<accession>A0A4P8ECY4</accession>
<feature type="domain" description="Carbohydrate kinase FGGY N-terminal" evidence="4">
    <location>
        <begin position="4"/>
        <end position="241"/>
    </location>
</feature>
<dbReference type="InterPro" id="IPR018485">
    <property type="entry name" value="FGGY_C"/>
</dbReference>
<evidence type="ECO:0000259" key="4">
    <source>
        <dbReference type="Pfam" id="PF00370"/>
    </source>
</evidence>
<sequence>MKNVLVYDLGGSSLRVAIVTESREVLDIVQLPMCIENSAAGVYDVDPEIWWAGFCEACSQLLRRGADFGAIAAIAGCGFTRTQIAMNAQGEAVHPAITFQDARAAAVLETYVAAPELAQHIAKLNPFHPVARLIWLQQTKPALWAQVEAFLEPKDFINFKLTGIYASDRISQNAAQLFFDALAADAPSALALGMDKSLLPPLLSPFDRVGTVAHHPDSPLLGLQGIPVLCGSNDTWSCVLGSGGLRHGAAYNISGTSDVFGVITDRPYHREGLMTVQWGADYWQLGGPSQGAASRLSWAVARFMPDLTIKDAIEKSHAKHGRTPIFIPFLEGERTPYWDPDLRGAFLGLDPDTSPQDFVWAVAEGINFLSRVILERAEEETAVPCTHICFSGGLSNNPILCQLKADILGRPVFVADVPESGLIGAASVAFSTSDDITGITTGLLAKGRWYHPDPETSAAYSERFSIFEAASAAITPISHRISMLSNA</sequence>
<evidence type="ECO:0000313" key="6">
    <source>
        <dbReference type="EMBL" id="QCO54587.1"/>
    </source>
</evidence>
<keyword evidence="2" id="KW-0808">Transferase</keyword>
<gene>
    <name evidence="6" type="ORF">EOK75_01445</name>
</gene>
<evidence type="ECO:0000313" key="7">
    <source>
        <dbReference type="Proteomes" id="UP000298631"/>
    </source>
</evidence>
<dbReference type="GO" id="GO:0016301">
    <property type="term" value="F:kinase activity"/>
    <property type="evidence" value="ECO:0007669"/>
    <property type="project" value="UniProtKB-KW"/>
</dbReference>
<evidence type="ECO:0000256" key="1">
    <source>
        <dbReference type="ARBA" id="ARBA00009156"/>
    </source>
</evidence>
<evidence type="ECO:0000256" key="3">
    <source>
        <dbReference type="ARBA" id="ARBA00022777"/>
    </source>
</evidence>
<protein>
    <submittedName>
        <fullName evidence="6">Carbohydrate kinase</fullName>
    </submittedName>
</protein>
<dbReference type="InterPro" id="IPR043129">
    <property type="entry name" value="ATPase_NBD"/>
</dbReference>
<dbReference type="PIRSF" id="PIRSF000538">
    <property type="entry name" value="GlpK"/>
    <property type="match status" value="1"/>
</dbReference>